<evidence type="ECO:0000256" key="1">
    <source>
        <dbReference type="SAM" id="MobiDB-lite"/>
    </source>
</evidence>
<accession>A0A0J0XE48</accession>
<keyword evidence="3" id="KW-1185">Reference proteome</keyword>
<evidence type="ECO:0000313" key="2">
    <source>
        <dbReference type="EMBL" id="KLT39376.1"/>
    </source>
</evidence>
<protein>
    <submittedName>
        <fullName evidence="2">Uncharacterized protein</fullName>
    </submittedName>
</protein>
<dbReference type="AlphaFoldDB" id="A0A0J0XE48"/>
<feature type="region of interest" description="Disordered" evidence="1">
    <location>
        <begin position="123"/>
        <end position="146"/>
    </location>
</feature>
<sequence length="146" mass="16497">MEVLLDVKSPVKNKTVSLESRRAEEQARALHPSTKAEQDEEWIKEHSTGHGGAFGDLHKQAKYEGMVMEAWQFKDEAEVIADRKAAAAAAEPKPIPKWVPPVQPTTFAKPAGTVYRFIDTTKEEKRKAGERKAAKDRKQERKFKRG</sequence>
<feature type="compositionally biased region" description="Basic and acidic residues" evidence="1">
    <location>
        <begin position="123"/>
        <end position="139"/>
    </location>
</feature>
<dbReference type="STRING" id="879819.A0A0J0XE48"/>
<gene>
    <name evidence="2" type="ORF">CC85DRAFT_288633</name>
</gene>
<proteinExistence type="predicted"/>
<organism evidence="2 3">
    <name type="scientific">Cutaneotrichosporon oleaginosum</name>
    <dbReference type="NCBI Taxonomy" id="879819"/>
    <lineage>
        <taxon>Eukaryota</taxon>
        <taxon>Fungi</taxon>
        <taxon>Dikarya</taxon>
        <taxon>Basidiomycota</taxon>
        <taxon>Agaricomycotina</taxon>
        <taxon>Tremellomycetes</taxon>
        <taxon>Trichosporonales</taxon>
        <taxon>Trichosporonaceae</taxon>
        <taxon>Cutaneotrichosporon</taxon>
    </lineage>
</organism>
<dbReference type="Proteomes" id="UP000053611">
    <property type="component" value="Unassembled WGS sequence"/>
</dbReference>
<feature type="region of interest" description="Disordered" evidence="1">
    <location>
        <begin position="1"/>
        <end position="56"/>
    </location>
</feature>
<evidence type="ECO:0000313" key="3">
    <source>
        <dbReference type="Proteomes" id="UP000053611"/>
    </source>
</evidence>
<reference evidence="2 3" key="1">
    <citation type="submission" date="2015-03" db="EMBL/GenBank/DDBJ databases">
        <title>Genomics and transcriptomics of the oil-accumulating basidiomycete yeast T. oleaginosus allow insights into substrate utilization and the diverse evolutionary trajectories of mating systems in fungi.</title>
        <authorList>
            <consortium name="DOE Joint Genome Institute"/>
            <person name="Kourist R."/>
            <person name="Kracht O."/>
            <person name="Bracharz F."/>
            <person name="Lipzen A."/>
            <person name="Nolan M."/>
            <person name="Ohm R."/>
            <person name="Grigoriev I."/>
            <person name="Sun S."/>
            <person name="Heitman J."/>
            <person name="Bruck T."/>
            <person name="Nowrousian M."/>
        </authorList>
    </citation>
    <scope>NUCLEOTIDE SEQUENCE [LARGE SCALE GENOMIC DNA]</scope>
    <source>
        <strain evidence="2 3">IBC0246</strain>
    </source>
</reference>
<name>A0A0J0XE48_9TREE</name>
<feature type="compositionally biased region" description="Basic and acidic residues" evidence="1">
    <location>
        <begin position="19"/>
        <end position="48"/>
    </location>
</feature>
<dbReference type="GeneID" id="28984942"/>
<dbReference type="RefSeq" id="XP_018275867.1">
    <property type="nucleotide sequence ID" value="XM_018424339.1"/>
</dbReference>
<dbReference type="EMBL" id="KQ087261">
    <property type="protein sequence ID" value="KLT39376.1"/>
    <property type="molecule type" value="Genomic_DNA"/>
</dbReference>